<gene>
    <name evidence="3" type="ORF">LX12_001834</name>
</gene>
<feature type="binding site" evidence="1">
    <location>
        <position position="611"/>
    </location>
    <ligand>
        <name>Mg(2+)</name>
        <dbReference type="ChEBI" id="CHEBI:18420"/>
    </ligand>
</feature>
<dbReference type="SUPFAM" id="SSF51658">
    <property type="entry name" value="Xylose isomerase-like"/>
    <property type="match status" value="1"/>
</dbReference>
<dbReference type="EC" id="4.2.1.118" evidence="1"/>
<comment type="similarity">
    <text evidence="1">Belongs to the bacterial two-domain DSD family.</text>
</comment>
<reference evidence="3 4" key="1">
    <citation type="submission" date="2022-06" db="EMBL/GenBank/DDBJ databases">
        <title>Genomic Encyclopedia of Archaeal and Bacterial Type Strains, Phase II (KMG-II): from individual species to whole genera.</title>
        <authorList>
            <person name="Goeker M."/>
        </authorList>
    </citation>
    <scope>NUCLEOTIDE SEQUENCE [LARGE SCALE GENOMIC DNA]</scope>
    <source>
        <strain evidence="3 4">DSM 45037</strain>
    </source>
</reference>
<dbReference type="Gene3D" id="3.10.180.10">
    <property type="entry name" value="2,3-Dihydroxybiphenyl 1,2-Dioxygenase, domain 1"/>
    <property type="match status" value="1"/>
</dbReference>
<feature type="binding site" evidence="1">
    <location>
        <position position="253"/>
    </location>
    <ligand>
        <name>a divalent metal cation</name>
        <dbReference type="ChEBI" id="CHEBI:60240"/>
        <note>catalytic</note>
    </ligand>
</feature>
<evidence type="ECO:0000313" key="3">
    <source>
        <dbReference type="EMBL" id="MCP2160647.1"/>
    </source>
</evidence>
<keyword evidence="1" id="KW-0479">Metal-binding</keyword>
<comment type="function">
    <text evidence="1">Catalyzes the conversion of 3-dehydroshikimate to protocatechuate (3,4-dihydroxybenzoate), a common intermediate of quinate and shikimate degradation pathways.</text>
</comment>
<dbReference type="InterPro" id="IPR050312">
    <property type="entry name" value="IolE/XylAMocC-like"/>
</dbReference>
<feature type="binding site" evidence="1">
    <location>
        <position position="455"/>
    </location>
    <ligand>
        <name>Mg(2+)</name>
        <dbReference type="ChEBI" id="CHEBI:18420"/>
    </ligand>
</feature>
<dbReference type="SUPFAM" id="SSF54593">
    <property type="entry name" value="Glyoxalase/Bleomycin resistance protein/Dihydroxybiphenyl dioxygenase"/>
    <property type="match status" value="1"/>
</dbReference>
<evidence type="ECO:0000313" key="4">
    <source>
        <dbReference type="Proteomes" id="UP001205740"/>
    </source>
</evidence>
<proteinExistence type="inferred from homology"/>
<evidence type="ECO:0000256" key="1">
    <source>
        <dbReference type="HAMAP-Rule" id="MF_02238"/>
    </source>
</evidence>
<dbReference type="Gene3D" id="3.20.20.150">
    <property type="entry name" value="Divalent-metal-dependent TIM barrel enzymes"/>
    <property type="match status" value="1"/>
</dbReference>
<feature type="binding site" evidence="1">
    <location>
        <position position="205"/>
    </location>
    <ligand>
        <name>a divalent metal cation</name>
        <dbReference type="ChEBI" id="CHEBI:60240"/>
        <note>catalytic</note>
    </ligand>
</feature>
<feature type="domain" description="VOC" evidence="2">
    <location>
        <begin position="452"/>
        <end position="602"/>
    </location>
</feature>
<comment type="pathway">
    <text evidence="1">Aromatic compound metabolism; 3,4-dihydroxybenzoate biosynthesis.</text>
</comment>
<dbReference type="InterPro" id="IPR013022">
    <property type="entry name" value="Xyl_isomerase-like_TIM-brl"/>
</dbReference>
<evidence type="ECO:0000259" key="2">
    <source>
        <dbReference type="PROSITE" id="PS51819"/>
    </source>
</evidence>
<protein>
    <recommendedName>
        <fullName evidence="1">3-dehydroshikimate dehydratase</fullName>
        <shortName evidence="1">DSD</shortName>
        <ecNumber evidence="1">4.2.1.118</ecNumber>
    </recommendedName>
</protein>
<dbReference type="InterPro" id="IPR037523">
    <property type="entry name" value="VOC_core"/>
</dbReference>
<dbReference type="PANTHER" id="PTHR12110">
    <property type="entry name" value="HYDROXYPYRUVATE ISOMERASE"/>
    <property type="match status" value="1"/>
</dbReference>
<comment type="catalytic activity">
    <reaction evidence="1">
        <text>3-dehydroshikimate = 3,4-dihydroxybenzoate + H2O</text>
        <dbReference type="Rhea" id="RHEA:24848"/>
        <dbReference type="ChEBI" id="CHEBI:15377"/>
        <dbReference type="ChEBI" id="CHEBI:16630"/>
        <dbReference type="ChEBI" id="CHEBI:36241"/>
        <dbReference type="EC" id="4.2.1.118"/>
    </reaction>
</comment>
<feature type="binding site" evidence="1">
    <location>
        <position position="148"/>
    </location>
    <ligand>
        <name>a divalent metal cation</name>
        <dbReference type="ChEBI" id="CHEBI:60240"/>
        <note>catalytic</note>
    </ligand>
</feature>
<feature type="binding site" evidence="1">
    <location>
        <position position="533"/>
    </location>
    <ligand>
        <name>Mg(2+)</name>
        <dbReference type="ChEBI" id="CHEBI:18420"/>
    </ligand>
</feature>
<dbReference type="PANTHER" id="PTHR12110:SF21">
    <property type="entry name" value="XYLOSE ISOMERASE-LIKE TIM BARREL DOMAIN-CONTAINING PROTEIN"/>
    <property type="match status" value="1"/>
</dbReference>
<comment type="cofactor">
    <cofactor evidence="1">
        <name>a divalent metal cation</name>
        <dbReference type="ChEBI" id="CHEBI:60240"/>
    </cofactor>
</comment>
<accession>A0ABT1H1L6</accession>
<dbReference type="PROSITE" id="PS51819">
    <property type="entry name" value="VOC"/>
    <property type="match status" value="1"/>
</dbReference>
<dbReference type="InterPro" id="IPR043700">
    <property type="entry name" value="DSD"/>
</dbReference>
<keyword evidence="1" id="KW-0456">Lyase</keyword>
<dbReference type="HAMAP" id="MF_02238">
    <property type="entry name" value="DSD"/>
    <property type="match status" value="1"/>
</dbReference>
<dbReference type="RefSeq" id="WP_253654224.1">
    <property type="nucleotide sequence ID" value="NZ_BAAAOE010000003.1"/>
</dbReference>
<keyword evidence="3" id="KW-0560">Oxidoreductase</keyword>
<dbReference type="Proteomes" id="UP001205740">
    <property type="component" value="Unassembled WGS sequence"/>
</dbReference>
<dbReference type="EMBL" id="JAMTCG010000003">
    <property type="protein sequence ID" value="MCP2160647.1"/>
    <property type="molecule type" value="Genomic_DNA"/>
</dbReference>
<dbReference type="Pfam" id="PF01261">
    <property type="entry name" value="AP_endonuc_2"/>
    <property type="match status" value="1"/>
</dbReference>
<sequence length="639" mass="68704">MAAPSPIVRPAVTPVRTSIATVCLAGTLPEKLDAAAAAGFAGIEVFEPDLVASSLRPREIAAAAADRGLIVDMYQPFRDLDSSDPMRFSRNLVRLQRKFDVMDDLDTDLLLVCSSPSPDAVADDALLVDQLGAAADLAAARGKRLAYEALAWGRHVHDYRLAARLVSTVDHPALGTCIDSFHILSRGLPPEPIADLDPDSIFFLQLADAPLMVMDVLQWSRHHRCLPGQGGFDLPRFMRAVDASGYAGPWSLEVFNDVFRHADPTRIARDARRSLRYLAETTRHELAVPDDEILSGGEVTAGDVVSIRIAAGPTKAPQVERMLSQIGFDLQGVDSATGLRLHRDADVAVVVDPSAGTVWTAPGSEVATIAQIALRTGDPAAWARRAESFDVPVAPVPVPGGDPDAAGDAVVRLDVTDVLSVDLRGPVSRSLWRDRFDLVPRDRHEPAALFDGVDHIGVGVSPADWETAMLLLRSVFGMRVEEGMDIPDAVGTLRSQALTVRTDTGGTLRIVASLLPDRMAGTGPVRRRGGLTHAAFACSDIFAAAAACRERGLRPVVIPDNYYDDLASRVDLPADVVERMRREHILYDADGTGGEFWHFVTPTIGDDLFFEVACRTGGYRGYGEVNSAVRVAAVLAADT</sequence>
<name>A0ABT1H1L6_9NOCA</name>
<dbReference type="InterPro" id="IPR029068">
    <property type="entry name" value="Glyas_Bleomycin-R_OHBP_Dase"/>
</dbReference>
<keyword evidence="4" id="KW-1185">Reference proteome</keyword>
<dbReference type="GO" id="GO:0051213">
    <property type="term" value="F:dioxygenase activity"/>
    <property type="evidence" value="ECO:0007669"/>
    <property type="project" value="UniProtKB-KW"/>
</dbReference>
<comment type="caution">
    <text evidence="3">The sequence shown here is derived from an EMBL/GenBank/DDBJ whole genome shotgun (WGS) entry which is preliminary data.</text>
</comment>
<dbReference type="InterPro" id="IPR036237">
    <property type="entry name" value="Xyl_isomerase-like_sf"/>
</dbReference>
<keyword evidence="3" id="KW-0223">Dioxygenase</keyword>
<organism evidence="3 4">
    <name type="scientific">Williamsia serinedens</name>
    <dbReference type="NCBI Taxonomy" id="391736"/>
    <lineage>
        <taxon>Bacteria</taxon>
        <taxon>Bacillati</taxon>
        <taxon>Actinomycetota</taxon>
        <taxon>Actinomycetes</taxon>
        <taxon>Mycobacteriales</taxon>
        <taxon>Nocardiaceae</taxon>
        <taxon>Williamsia</taxon>
    </lineage>
</organism>
<feature type="binding site" evidence="1">
    <location>
        <position position="179"/>
    </location>
    <ligand>
        <name>a divalent metal cation</name>
        <dbReference type="ChEBI" id="CHEBI:60240"/>
        <note>catalytic</note>
    </ligand>
</feature>